<dbReference type="AlphaFoldDB" id="A0A0N4YSS0"/>
<organism evidence="3">
    <name type="scientific">Nippostrongylus brasiliensis</name>
    <name type="common">Rat hookworm</name>
    <dbReference type="NCBI Taxonomy" id="27835"/>
    <lineage>
        <taxon>Eukaryota</taxon>
        <taxon>Metazoa</taxon>
        <taxon>Ecdysozoa</taxon>
        <taxon>Nematoda</taxon>
        <taxon>Chromadorea</taxon>
        <taxon>Rhabditida</taxon>
        <taxon>Rhabditina</taxon>
        <taxon>Rhabditomorpha</taxon>
        <taxon>Strongyloidea</taxon>
        <taxon>Heligmosomidae</taxon>
        <taxon>Nippostrongylus</taxon>
    </lineage>
</organism>
<dbReference type="EMBL" id="UYSL01024997">
    <property type="protein sequence ID" value="VDL84030.1"/>
    <property type="molecule type" value="Genomic_DNA"/>
</dbReference>
<evidence type="ECO:0000313" key="2">
    <source>
        <dbReference type="Proteomes" id="UP000271162"/>
    </source>
</evidence>
<protein>
    <submittedName>
        <fullName evidence="1 3">Uncharacterized protein</fullName>
    </submittedName>
</protein>
<evidence type="ECO:0000313" key="3">
    <source>
        <dbReference type="WBParaSite" id="NBR_0002029201-mRNA-1"/>
    </source>
</evidence>
<name>A0A0N4YSS0_NIPBR</name>
<evidence type="ECO:0000313" key="1">
    <source>
        <dbReference type="EMBL" id="VDL84030.1"/>
    </source>
</evidence>
<reference evidence="1 2" key="2">
    <citation type="submission" date="2018-11" db="EMBL/GenBank/DDBJ databases">
        <authorList>
            <consortium name="Pathogen Informatics"/>
        </authorList>
    </citation>
    <scope>NUCLEOTIDE SEQUENCE [LARGE SCALE GENOMIC DNA]</scope>
</reference>
<reference evidence="3" key="1">
    <citation type="submission" date="2017-02" db="UniProtKB">
        <authorList>
            <consortium name="WormBaseParasite"/>
        </authorList>
    </citation>
    <scope>IDENTIFICATION</scope>
</reference>
<dbReference type="Proteomes" id="UP000271162">
    <property type="component" value="Unassembled WGS sequence"/>
</dbReference>
<keyword evidence="2" id="KW-1185">Reference proteome</keyword>
<sequence>MIQLTELNFGQKAVAAYENVESDPRNTVGHSAPCRSAILDYRCAFTKPVQEESMDQRGSHDVLERGVEQLRRHGITLASTPLHVCANDVVDWCDHDRVDEDTDVTNASAVSCSEEQFFSSVVHGV</sequence>
<dbReference type="WBParaSite" id="NBR_0002029201-mRNA-1">
    <property type="protein sequence ID" value="NBR_0002029201-mRNA-1"/>
    <property type="gene ID" value="NBR_0002029201"/>
</dbReference>
<accession>A0A0N4YSS0</accession>
<gene>
    <name evidence="1" type="ORF">NBR_LOCUS20293</name>
</gene>
<proteinExistence type="predicted"/>